<dbReference type="GO" id="GO:0070733">
    <property type="term" value="F:AMPylase activity"/>
    <property type="evidence" value="ECO:0007669"/>
    <property type="project" value="UniProtKB-EC"/>
</dbReference>
<comment type="cofactor">
    <cofactor evidence="1">
        <name>Mg(2+)</name>
        <dbReference type="ChEBI" id="CHEBI:18420"/>
    </cofactor>
</comment>
<keyword evidence="4" id="KW-0548">Nucleotidyltransferase</keyword>
<dbReference type="Proteomes" id="UP001301797">
    <property type="component" value="Chromosome"/>
</dbReference>
<dbReference type="EC" id="2.7.7.108" evidence="9"/>
<protein>
    <recommendedName>
        <fullName evidence="9">protein adenylyltransferase</fullName>
        <ecNumber evidence="9">2.7.7.108</ecNumber>
    </recommendedName>
</protein>
<keyword evidence="3" id="KW-0808">Transferase</keyword>
<name>A0AA97FBD3_9EURY</name>
<comment type="catalytic activity">
    <reaction evidence="11">
        <text>O-(5'-adenylyl)-L-tyrosyl-[protein] + ATP = O-[5'-(adenylyl-(5'-&gt;3')-adenylyl)]-L-tyrosyl-[protein] + diphosphate</text>
        <dbReference type="Rhea" id="RHEA:66528"/>
        <dbReference type="Rhea" id="RHEA-COMP:13846"/>
        <dbReference type="Rhea" id="RHEA-COMP:17046"/>
        <dbReference type="ChEBI" id="CHEBI:30616"/>
        <dbReference type="ChEBI" id="CHEBI:33019"/>
        <dbReference type="ChEBI" id="CHEBI:83624"/>
        <dbReference type="ChEBI" id="CHEBI:167160"/>
    </reaction>
</comment>
<dbReference type="RefSeq" id="WP_317137008.1">
    <property type="nucleotide sequence ID" value="NZ_CP043875.1"/>
</dbReference>
<dbReference type="EMBL" id="CP043875">
    <property type="protein sequence ID" value="WOF15437.1"/>
    <property type="molecule type" value="Genomic_DNA"/>
</dbReference>
<keyword evidence="15" id="KW-1185">Reference proteome</keyword>
<evidence type="ECO:0000256" key="6">
    <source>
        <dbReference type="ARBA" id="ARBA00022741"/>
    </source>
</evidence>
<evidence type="ECO:0000256" key="4">
    <source>
        <dbReference type="ARBA" id="ARBA00022695"/>
    </source>
</evidence>
<evidence type="ECO:0000256" key="12">
    <source>
        <dbReference type="ARBA" id="ARBA00048696"/>
    </source>
</evidence>
<sequence>MNSDKYSYKKTERKEELDTIVATLNKNYTRLSQKYKISEISVIGSYARGEQTENSDLDIMVDFFEPVGWEVVDLRDELEELLKLKIDLVLKAGVIQRKRVYDGILEDIVYVKA</sequence>
<dbReference type="PANTHER" id="PTHR33571">
    <property type="entry name" value="SSL8005 PROTEIN"/>
    <property type="match status" value="1"/>
</dbReference>
<evidence type="ECO:0000256" key="7">
    <source>
        <dbReference type="ARBA" id="ARBA00022840"/>
    </source>
</evidence>
<evidence type="ECO:0000256" key="3">
    <source>
        <dbReference type="ARBA" id="ARBA00022679"/>
    </source>
</evidence>
<dbReference type="KEGG" id="mefw:F1737_01455"/>
<dbReference type="AlphaFoldDB" id="A0AA97FBD3"/>
<keyword evidence="5" id="KW-0479">Metal-binding</keyword>
<evidence type="ECO:0000313" key="14">
    <source>
        <dbReference type="EMBL" id="WOF15437.1"/>
    </source>
</evidence>
<evidence type="ECO:0000256" key="8">
    <source>
        <dbReference type="ARBA" id="ARBA00022842"/>
    </source>
</evidence>
<evidence type="ECO:0000256" key="11">
    <source>
        <dbReference type="ARBA" id="ARBA00047518"/>
    </source>
</evidence>
<evidence type="ECO:0000256" key="10">
    <source>
        <dbReference type="ARBA" id="ARBA00038276"/>
    </source>
</evidence>
<evidence type="ECO:0000313" key="15">
    <source>
        <dbReference type="Proteomes" id="UP001301797"/>
    </source>
</evidence>
<dbReference type="GO" id="GO:0005524">
    <property type="term" value="F:ATP binding"/>
    <property type="evidence" value="ECO:0007669"/>
    <property type="project" value="UniProtKB-KW"/>
</dbReference>
<evidence type="ECO:0000256" key="2">
    <source>
        <dbReference type="ARBA" id="ARBA00022649"/>
    </source>
</evidence>
<dbReference type="InterPro" id="IPR002934">
    <property type="entry name" value="Polymerase_NTP_transf_dom"/>
</dbReference>
<dbReference type="CDD" id="cd05403">
    <property type="entry name" value="NT_KNTase_like"/>
    <property type="match status" value="1"/>
</dbReference>
<keyword evidence="8" id="KW-0460">Magnesium</keyword>
<evidence type="ECO:0000256" key="9">
    <source>
        <dbReference type="ARBA" id="ARBA00034531"/>
    </source>
</evidence>
<feature type="domain" description="Polymerase nucleotidyl transferase" evidence="13">
    <location>
        <begin position="29"/>
        <end position="110"/>
    </location>
</feature>
<evidence type="ECO:0000259" key="13">
    <source>
        <dbReference type="Pfam" id="PF01909"/>
    </source>
</evidence>
<dbReference type="GeneID" id="85228795"/>
<gene>
    <name evidence="14" type="ORF">F1737_01455</name>
</gene>
<dbReference type="Gene3D" id="3.30.460.10">
    <property type="entry name" value="Beta Polymerase, domain 2"/>
    <property type="match status" value="1"/>
</dbReference>
<dbReference type="SUPFAM" id="SSF81301">
    <property type="entry name" value="Nucleotidyltransferase"/>
    <property type="match status" value="1"/>
</dbReference>
<evidence type="ECO:0000256" key="1">
    <source>
        <dbReference type="ARBA" id="ARBA00001946"/>
    </source>
</evidence>
<dbReference type="GO" id="GO:0046872">
    <property type="term" value="F:metal ion binding"/>
    <property type="evidence" value="ECO:0007669"/>
    <property type="project" value="UniProtKB-KW"/>
</dbReference>
<evidence type="ECO:0000256" key="5">
    <source>
        <dbReference type="ARBA" id="ARBA00022723"/>
    </source>
</evidence>
<keyword evidence="7" id="KW-0067">ATP-binding</keyword>
<dbReference type="PANTHER" id="PTHR33571:SF14">
    <property type="entry name" value="PROTEIN ADENYLYLTRANSFERASE MJ0435-RELATED"/>
    <property type="match status" value="1"/>
</dbReference>
<proteinExistence type="inferred from homology"/>
<keyword evidence="6" id="KW-0547">Nucleotide-binding</keyword>
<dbReference type="Pfam" id="PF01909">
    <property type="entry name" value="NTP_transf_2"/>
    <property type="match status" value="1"/>
</dbReference>
<comment type="catalytic activity">
    <reaction evidence="12">
        <text>L-tyrosyl-[protein] + ATP = O-(5'-adenylyl)-L-tyrosyl-[protein] + diphosphate</text>
        <dbReference type="Rhea" id="RHEA:54288"/>
        <dbReference type="Rhea" id="RHEA-COMP:10136"/>
        <dbReference type="Rhea" id="RHEA-COMP:13846"/>
        <dbReference type="ChEBI" id="CHEBI:30616"/>
        <dbReference type="ChEBI" id="CHEBI:33019"/>
        <dbReference type="ChEBI" id="CHEBI:46858"/>
        <dbReference type="ChEBI" id="CHEBI:83624"/>
        <dbReference type="EC" id="2.7.7.108"/>
    </reaction>
</comment>
<comment type="similarity">
    <text evidence="10">Belongs to the MntA antitoxin family.</text>
</comment>
<organism evidence="14 15">
    <name type="scientific">Methanochimaera problematica</name>
    <dbReference type="NCBI Taxonomy" id="2609417"/>
    <lineage>
        <taxon>Archaea</taxon>
        <taxon>Methanobacteriati</taxon>
        <taxon>Methanobacteriota</taxon>
        <taxon>Stenosarchaea group</taxon>
        <taxon>Methanomicrobia</taxon>
        <taxon>Methanomicrobiales</taxon>
        <taxon>Methanomicrobiaceae</taxon>
        <taxon>Methanochimaera</taxon>
    </lineage>
</organism>
<reference evidence="14 15" key="1">
    <citation type="submission" date="2019-09" db="EMBL/GenBank/DDBJ databases">
        <title>The complete genome of Methanoplanus sp. FWC-SCC4.</title>
        <authorList>
            <person name="Chen S.-C."/>
            <person name="Zhou Y.-Z."/>
            <person name="Lai M.-C."/>
        </authorList>
    </citation>
    <scope>NUCLEOTIDE SEQUENCE [LARGE SCALE GENOMIC DNA]</scope>
    <source>
        <strain evidence="14 15">FWC-SCC4</strain>
    </source>
</reference>
<dbReference type="InterPro" id="IPR043519">
    <property type="entry name" value="NT_sf"/>
</dbReference>
<keyword evidence="2" id="KW-1277">Toxin-antitoxin system</keyword>
<dbReference type="InterPro" id="IPR052038">
    <property type="entry name" value="Type-VII_TA_antitoxin"/>
</dbReference>
<accession>A0AA97FBD3</accession>